<keyword evidence="1" id="KW-0812">Transmembrane</keyword>
<sequence length="283" mass="30998">MQQGQQEEVIIVTSHPSQSPKMSPAAIALMAPPPTQALPQSSATIASPTTDGSDTWLYSWFNVGIIILLTCILIILVIVLCLQCCLFYRTRQQQFSPTNASPCQNISAVASQSASSPCTPCACVSLPIPTSVPMPSSLSADHSPQSPIPLQTFATSLQHHYQGGTITVPNFCSSSSDHSPTQMPTQTLAPSLRHYGQQFLPSSSMPYTADHRRPQVVVPCRSASPYADHREPSPIGRAVPFSSISDNPPLFSPSFGAHSMPWESYEYEYMYEYHLSEEYFQRK</sequence>
<name>A0ABD2K716_HETSC</name>
<comment type="caution">
    <text evidence="2">The sequence shown here is derived from an EMBL/GenBank/DDBJ whole genome shotgun (WGS) entry which is preliminary data.</text>
</comment>
<dbReference type="Proteomes" id="UP001620645">
    <property type="component" value="Unassembled WGS sequence"/>
</dbReference>
<dbReference type="EMBL" id="JBICCN010000045">
    <property type="protein sequence ID" value="KAL3098569.1"/>
    <property type="molecule type" value="Genomic_DNA"/>
</dbReference>
<feature type="transmembrane region" description="Helical" evidence="1">
    <location>
        <begin position="60"/>
        <end position="88"/>
    </location>
</feature>
<keyword evidence="1" id="KW-1133">Transmembrane helix</keyword>
<keyword evidence="3" id="KW-1185">Reference proteome</keyword>
<reference evidence="2 3" key="1">
    <citation type="submission" date="2024-10" db="EMBL/GenBank/DDBJ databases">
        <authorList>
            <person name="Kim D."/>
        </authorList>
    </citation>
    <scope>NUCLEOTIDE SEQUENCE [LARGE SCALE GENOMIC DNA]</scope>
    <source>
        <strain evidence="2">Taebaek</strain>
    </source>
</reference>
<accession>A0ABD2K716</accession>
<evidence type="ECO:0000256" key="1">
    <source>
        <dbReference type="SAM" id="Phobius"/>
    </source>
</evidence>
<evidence type="ECO:0000313" key="3">
    <source>
        <dbReference type="Proteomes" id="UP001620645"/>
    </source>
</evidence>
<protein>
    <submittedName>
        <fullName evidence="2">Uncharacterized protein</fullName>
    </submittedName>
</protein>
<proteinExistence type="predicted"/>
<keyword evidence="1" id="KW-0472">Membrane</keyword>
<gene>
    <name evidence="2" type="ORF">niasHS_000106</name>
</gene>
<evidence type="ECO:0000313" key="2">
    <source>
        <dbReference type="EMBL" id="KAL3098569.1"/>
    </source>
</evidence>
<dbReference type="AlphaFoldDB" id="A0ABD2K716"/>
<organism evidence="2 3">
    <name type="scientific">Heterodera schachtii</name>
    <name type="common">Sugarbeet cyst nematode worm</name>
    <name type="synonym">Tylenchus schachtii</name>
    <dbReference type="NCBI Taxonomy" id="97005"/>
    <lineage>
        <taxon>Eukaryota</taxon>
        <taxon>Metazoa</taxon>
        <taxon>Ecdysozoa</taxon>
        <taxon>Nematoda</taxon>
        <taxon>Chromadorea</taxon>
        <taxon>Rhabditida</taxon>
        <taxon>Tylenchina</taxon>
        <taxon>Tylenchomorpha</taxon>
        <taxon>Tylenchoidea</taxon>
        <taxon>Heteroderidae</taxon>
        <taxon>Heteroderinae</taxon>
        <taxon>Heterodera</taxon>
    </lineage>
</organism>